<reference evidence="3 4" key="1">
    <citation type="submission" date="2025-04" db="UniProtKB">
        <authorList>
            <consortium name="RefSeq"/>
        </authorList>
    </citation>
    <scope>IDENTIFICATION</scope>
    <source>
        <tissue evidence="3 4">Gonad</tissue>
    </source>
</reference>
<proteinExistence type="predicted"/>
<feature type="compositionally biased region" description="Pro residues" evidence="1">
    <location>
        <begin position="157"/>
        <end position="171"/>
    </location>
</feature>
<name>A0A6P4YEN0_BRABE</name>
<dbReference type="Proteomes" id="UP000515135">
    <property type="component" value="Unplaced"/>
</dbReference>
<feature type="region of interest" description="Disordered" evidence="1">
    <location>
        <begin position="221"/>
        <end position="243"/>
    </location>
</feature>
<dbReference type="PANTHER" id="PTHR36867:SF1">
    <property type="entry name" value="RIKEN CDNA 2610318N02 GENE"/>
    <property type="match status" value="1"/>
</dbReference>
<dbReference type="PANTHER" id="PTHR36867">
    <property type="entry name" value="MCG131172, ISOFORM CRA_A"/>
    <property type="match status" value="1"/>
</dbReference>
<gene>
    <name evidence="3 4" type="primary">LOC109464621</name>
</gene>
<dbReference type="RefSeq" id="XP_019617202.1">
    <property type="nucleotide sequence ID" value="XM_019761643.1"/>
</dbReference>
<feature type="compositionally biased region" description="Polar residues" evidence="1">
    <location>
        <begin position="142"/>
        <end position="152"/>
    </location>
</feature>
<organism evidence="2 4">
    <name type="scientific">Branchiostoma belcheri</name>
    <name type="common">Amphioxus</name>
    <dbReference type="NCBI Taxonomy" id="7741"/>
    <lineage>
        <taxon>Eukaryota</taxon>
        <taxon>Metazoa</taxon>
        <taxon>Chordata</taxon>
        <taxon>Cephalochordata</taxon>
        <taxon>Leptocardii</taxon>
        <taxon>Amphioxiformes</taxon>
        <taxon>Branchiostomatidae</taxon>
        <taxon>Branchiostoma</taxon>
    </lineage>
</organism>
<keyword evidence="2" id="KW-1185">Reference proteome</keyword>
<evidence type="ECO:0000313" key="2">
    <source>
        <dbReference type="Proteomes" id="UP000515135"/>
    </source>
</evidence>
<feature type="region of interest" description="Disordered" evidence="1">
    <location>
        <begin position="281"/>
        <end position="304"/>
    </location>
</feature>
<dbReference type="RefSeq" id="XP_019617196.1">
    <property type="nucleotide sequence ID" value="XM_019761637.1"/>
</dbReference>
<evidence type="ECO:0000313" key="3">
    <source>
        <dbReference type="RefSeq" id="XP_019617196.1"/>
    </source>
</evidence>
<protein>
    <submittedName>
        <fullName evidence="3 4">Shootin-1-like</fullName>
    </submittedName>
</protein>
<evidence type="ECO:0000256" key="1">
    <source>
        <dbReference type="SAM" id="MobiDB-lite"/>
    </source>
</evidence>
<sequence length="304" mass="33845">MELLSEFDPALPMGANYCSNQLTAEEYEQQGSDATRQALLELQEAMKQNPELYRQVLGKKRIDEGNVFSKLKGKLMTAVKGDEYGKEKVTELETQVKMAELHEEMFKVFDYAQEEKTMTRKSQRLAEKRAKKVKEQPAATPEKSSSGEGDTYTTPPQFVPPPPPPYPPPVVGTPMALRERTNMQSTPAPAAKKRVADKNGPMHGSSTSINSVHSELLASNQMLRLRPTRVKRSPGGTPFYRSRHARPKLKAVEMSYDSVSSFNLSSPFSLFNCSLLQKFRNARSPASPADNPPDSPHSPNTFSP</sequence>
<dbReference type="AlphaFoldDB" id="A0A6P4YEN0"/>
<dbReference type="OrthoDB" id="9836384at2759"/>
<dbReference type="GeneID" id="109464621"/>
<feature type="region of interest" description="Disordered" evidence="1">
    <location>
        <begin position="120"/>
        <end position="209"/>
    </location>
</feature>
<accession>A0A6P4YEN0</accession>
<dbReference type="KEGG" id="bbel:109464621"/>
<evidence type="ECO:0000313" key="4">
    <source>
        <dbReference type="RefSeq" id="XP_019617202.1"/>
    </source>
</evidence>